<dbReference type="SMART" id="SM00499">
    <property type="entry name" value="AAI"/>
    <property type="match status" value="1"/>
</dbReference>
<feature type="signal peptide" evidence="2">
    <location>
        <begin position="1"/>
        <end position="27"/>
    </location>
</feature>
<feature type="domain" description="Bifunctional inhibitor/plant lipid transfer protein/seed storage helical" evidence="3">
    <location>
        <begin position="30"/>
        <end position="115"/>
    </location>
</feature>
<reference evidence="4 5" key="1">
    <citation type="journal article" date="2017" name="Mol. Plant">
        <title>The Genome of Medicinal Plant Macleaya cordata Provides New Insights into Benzylisoquinoline Alkaloids Metabolism.</title>
        <authorList>
            <person name="Liu X."/>
            <person name="Liu Y."/>
            <person name="Huang P."/>
            <person name="Ma Y."/>
            <person name="Qing Z."/>
            <person name="Tang Q."/>
            <person name="Cao H."/>
            <person name="Cheng P."/>
            <person name="Zheng Y."/>
            <person name="Yuan Z."/>
            <person name="Zhou Y."/>
            <person name="Liu J."/>
            <person name="Tang Z."/>
            <person name="Zhuo Y."/>
            <person name="Zhang Y."/>
            <person name="Yu L."/>
            <person name="Huang J."/>
            <person name="Yang P."/>
            <person name="Peng Q."/>
            <person name="Zhang J."/>
            <person name="Jiang W."/>
            <person name="Zhang Z."/>
            <person name="Lin K."/>
            <person name="Ro D.K."/>
            <person name="Chen X."/>
            <person name="Xiong X."/>
            <person name="Shang Y."/>
            <person name="Huang S."/>
            <person name="Zeng J."/>
        </authorList>
    </citation>
    <scope>NUCLEOTIDE SEQUENCE [LARGE SCALE GENOMIC DNA]</scope>
    <source>
        <strain evidence="5">cv. BLH2017</strain>
        <tissue evidence="4">Root</tissue>
    </source>
</reference>
<dbReference type="InterPro" id="IPR036312">
    <property type="entry name" value="Bifun_inhib/LTP/seed_sf"/>
</dbReference>
<dbReference type="GO" id="GO:0008289">
    <property type="term" value="F:lipid binding"/>
    <property type="evidence" value="ECO:0007669"/>
    <property type="project" value="UniProtKB-KW"/>
</dbReference>
<dbReference type="STRING" id="56857.A0A200QM65"/>
<sequence length="132" mass="14101">MMKGRMILGVLVAVVMAHLMMTEPTQAFTCMDVDPNLVACIGYLSGLDSKPAPACCNGVERVKGMCVSTADKRLACNCIKEAASRIHGIKDSAVASLPGACNQPLPFPISTTFDCNSYVHLPPIFLVMCHIN</sequence>
<evidence type="ECO:0000256" key="2">
    <source>
        <dbReference type="SAM" id="SignalP"/>
    </source>
</evidence>
<dbReference type="GO" id="GO:0006869">
    <property type="term" value="P:lipid transport"/>
    <property type="evidence" value="ECO:0007669"/>
    <property type="project" value="InterPro"/>
</dbReference>
<dbReference type="EMBL" id="MVGT01001648">
    <property type="protein sequence ID" value="OVA11564.1"/>
    <property type="molecule type" value="Genomic_DNA"/>
</dbReference>
<proteinExistence type="inferred from homology"/>
<evidence type="ECO:0000313" key="5">
    <source>
        <dbReference type="Proteomes" id="UP000195402"/>
    </source>
</evidence>
<organism evidence="4 5">
    <name type="scientific">Macleaya cordata</name>
    <name type="common">Five-seeded plume-poppy</name>
    <name type="synonym">Bocconia cordata</name>
    <dbReference type="NCBI Taxonomy" id="56857"/>
    <lineage>
        <taxon>Eukaryota</taxon>
        <taxon>Viridiplantae</taxon>
        <taxon>Streptophyta</taxon>
        <taxon>Embryophyta</taxon>
        <taxon>Tracheophyta</taxon>
        <taxon>Spermatophyta</taxon>
        <taxon>Magnoliopsida</taxon>
        <taxon>Ranunculales</taxon>
        <taxon>Papaveraceae</taxon>
        <taxon>Papaveroideae</taxon>
        <taxon>Macleaya</taxon>
    </lineage>
</organism>
<dbReference type="AlphaFoldDB" id="A0A200QM65"/>
<dbReference type="Pfam" id="PF00234">
    <property type="entry name" value="Tryp_alpha_amyl"/>
    <property type="match status" value="1"/>
</dbReference>
<dbReference type="InterPro" id="IPR016140">
    <property type="entry name" value="Bifunc_inhib/LTP/seed_store"/>
</dbReference>
<gene>
    <name evidence="4" type="ORF">BVC80_1169g23</name>
</gene>
<dbReference type="SUPFAM" id="SSF47699">
    <property type="entry name" value="Bifunctional inhibitor/lipid-transfer protein/seed storage 2S albumin"/>
    <property type="match status" value="1"/>
</dbReference>
<name>A0A200QM65_MACCD</name>
<dbReference type="Gene3D" id="1.10.110.10">
    <property type="entry name" value="Plant lipid-transfer and hydrophobic proteins"/>
    <property type="match status" value="1"/>
</dbReference>
<dbReference type="InParanoid" id="A0A200QM65"/>
<evidence type="ECO:0000313" key="4">
    <source>
        <dbReference type="EMBL" id="OVA11564.1"/>
    </source>
</evidence>
<evidence type="ECO:0000259" key="3">
    <source>
        <dbReference type="SMART" id="SM00499"/>
    </source>
</evidence>
<comment type="function">
    <text evidence="1">Plant non-specific lipid-transfer proteins transfer phospholipids as well as galactolipids across membranes. May play a role in wax or cutin deposition in the cell walls of expanding epidermal cells and certain secretory tissues.</text>
</comment>
<accession>A0A200QM65</accession>
<dbReference type="PANTHER" id="PTHR33076">
    <property type="entry name" value="NON-SPECIFIC LIPID-TRANSFER PROTEIN 2-RELATED"/>
    <property type="match status" value="1"/>
</dbReference>
<dbReference type="OMA" id="IRHATRR"/>
<dbReference type="PRINTS" id="PR00382">
    <property type="entry name" value="LIPIDTRNSFER"/>
</dbReference>
<comment type="caution">
    <text evidence="4">The sequence shown here is derived from an EMBL/GenBank/DDBJ whole genome shotgun (WGS) entry which is preliminary data.</text>
</comment>
<keyword evidence="5" id="KW-1185">Reference proteome</keyword>
<evidence type="ECO:0000256" key="1">
    <source>
        <dbReference type="RuleBase" id="RU000628"/>
    </source>
</evidence>
<keyword evidence="1" id="KW-0813">Transport</keyword>
<comment type="similarity">
    <text evidence="1">Belongs to the plant LTP family.</text>
</comment>
<dbReference type="InterPro" id="IPR000528">
    <property type="entry name" value="Plant_nsLTP"/>
</dbReference>
<dbReference type="CDD" id="cd01960">
    <property type="entry name" value="nsLTP1"/>
    <property type="match status" value="1"/>
</dbReference>
<keyword evidence="1" id="KW-0446">Lipid-binding</keyword>
<feature type="chain" id="PRO_5012465142" description="Non-specific lipid-transfer protein" evidence="2">
    <location>
        <begin position="28"/>
        <end position="132"/>
    </location>
</feature>
<dbReference type="Proteomes" id="UP000195402">
    <property type="component" value="Unassembled WGS sequence"/>
</dbReference>
<keyword evidence="2" id="KW-0732">Signal</keyword>
<dbReference type="OrthoDB" id="649864at2759"/>
<protein>
    <recommendedName>
        <fullName evidence="1">Non-specific lipid-transfer protein</fullName>
    </recommendedName>
</protein>